<dbReference type="PANTHER" id="PTHR36516:SF5">
    <property type="entry name" value="DOMON DOMAIN-CONTAINING PROTEIN"/>
    <property type="match status" value="1"/>
</dbReference>
<dbReference type="Proteomes" id="UP000494206">
    <property type="component" value="Unassembled WGS sequence"/>
</dbReference>
<evidence type="ECO:0000256" key="1">
    <source>
        <dbReference type="SAM" id="SignalP"/>
    </source>
</evidence>
<dbReference type="AlphaFoldDB" id="A0A8S1F753"/>
<dbReference type="OrthoDB" id="5877761at2759"/>
<evidence type="ECO:0000259" key="2">
    <source>
        <dbReference type="PROSITE" id="PS50836"/>
    </source>
</evidence>
<gene>
    <name evidence="3" type="ORF">CBOVIS_LOCUS9394</name>
</gene>
<feature type="chain" id="PRO_5035808863" description="DOMON domain-containing protein" evidence="1">
    <location>
        <begin position="20"/>
        <end position="523"/>
    </location>
</feature>
<protein>
    <recommendedName>
        <fullName evidence="2">DOMON domain-containing protein</fullName>
    </recommendedName>
</protein>
<keyword evidence="1" id="KW-0732">Signal</keyword>
<dbReference type="CDD" id="cd09631">
    <property type="entry name" value="DOMON_DOH"/>
    <property type="match status" value="1"/>
</dbReference>
<dbReference type="EMBL" id="CADEPM010000006">
    <property type="protein sequence ID" value="CAB3407468.1"/>
    <property type="molecule type" value="Genomic_DNA"/>
</dbReference>
<name>A0A8S1F753_9PELO</name>
<dbReference type="PROSITE" id="PS50836">
    <property type="entry name" value="DOMON"/>
    <property type="match status" value="2"/>
</dbReference>
<accession>A0A8S1F753</accession>
<feature type="domain" description="DOMON" evidence="2">
    <location>
        <begin position="204"/>
        <end position="321"/>
    </location>
</feature>
<proteinExistence type="predicted"/>
<organism evidence="3 4">
    <name type="scientific">Caenorhabditis bovis</name>
    <dbReference type="NCBI Taxonomy" id="2654633"/>
    <lineage>
        <taxon>Eukaryota</taxon>
        <taxon>Metazoa</taxon>
        <taxon>Ecdysozoa</taxon>
        <taxon>Nematoda</taxon>
        <taxon>Chromadorea</taxon>
        <taxon>Rhabditida</taxon>
        <taxon>Rhabditina</taxon>
        <taxon>Rhabditomorpha</taxon>
        <taxon>Rhabditoidea</taxon>
        <taxon>Rhabditidae</taxon>
        <taxon>Peloderinae</taxon>
        <taxon>Caenorhabditis</taxon>
    </lineage>
</organism>
<dbReference type="InterPro" id="IPR005018">
    <property type="entry name" value="DOMON_domain"/>
</dbReference>
<keyword evidence="4" id="KW-1185">Reference proteome</keyword>
<dbReference type="Pfam" id="PF03351">
    <property type="entry name" value="DOMON"/>
    <property type="match status" value="2"/>
</dbReference>
<evidence type="ECO:0000313" key="3">
    <source>
        <dbReference type="EMBL" id="CAB3407468.1"/>
    </source>
</evidence>
<feature type="signal peptide" evidence="1">
    <location>
        <begin position="1"/>
        <end position="19"/>
    </location>
</feature>
<evidence type="ECO:0000313" key="4">
    <source>
        <dbReference type="Proteomes" id="UP000494206"/>
    </source>
</evidence>
<sequence>MARTLLVTVLAVLLKASTQRNINSHGNSDCSYESENLALNWSYDELSNDVVFKMVARNSKSASFYTPVAFGDETPNDVVTVYVRNGQIGLIDGHLDSEEGTIEADEKTNVQALGFDLQNGVLTAQFARPVETSDEDDAYLGNCITMFLPVESHEIVPSQPLIMPTNLNKIRICDIVVTCTDKKHSDVLVKRQQEAICASGPESQKNRITWTVDGDNVVFDVNQNAKKGRWWTAIGVGSSMENLNLIGLFAENGRLKHEGIYRTEGKMQPEPFEIENVALERRSANVKGGRAQFEIAVSKRFFTEAADESGCFTLQIAILAGNYKPKFLIGKHKQTPTAIEICNLDACGASSEFQLDPTTTTTTTEAAAPQEASTVTAAHIEIASTVASPASLSTTEEAKQPILTVASTPIPAVLNPDVEGSAEVPTMATVEVEGSGQGDVTPLTNELDGNPTGKGCGANHEDLKVCESYFAEYLGKVDEWSKRHNMTIASHMWKACTLLSQVQHVTTMCCTIFRSTCATHLQL</sequence>
<feature type="domain" description="DOMON" evidence="2">
    <location>
        <begin position="35"/>
        <end position="152"/>
    </location>
</feature>
<comment type="caution">
    <text evidence="3">The sequence shown here is derived from an EMBL/GenBank/DDBJ whole genome shotgun (WGS) entry which is preliminary data.</text>
</comment>
<dbReference type="InterPro" id="IPR045266">
    <property type="entry name" value="DOH_DOMON"/>
</dbReference>
<reference evidence="3 4" key="1">
    <citation type="submission" date="2020-04" db="EMBL/GenBank/DDBJ databases">
        <authorList>
            <person name="Laetsch R D."/>
            <person name="Stevens L."/>
            <person name="Kumar S."/>
            <person name="Blaxter L. M."/>
        </authorList>
    </citation>
    <scope>NUCLEOTIDE SEQUENCE [LARGE SCALE GENOMIC DNA]</scope>
</reference>
<dbReference type="PANTHER" id="PTHR36516">
    <property type="entry name" value="PROTEIN CBG04168-RELATED"/>
    <property type="match status" value="1"/>
</dbReference>